<evidence type="ECO:0000313" key="1">
    <source>
        <dbReference type="EMBL" id="TXG51562.1"/>
    </source>
</evidence>
<organism evidence="1 2">
    <name type="scientific">Acer yangbiense</name>
    <dbReference type="NCBI Taxonomy" id="1000413"/>
    <lineage>
        <taxon>Eukaryota</taxon>
        <taxon>Viridiplantae</taxon>
        <taxon>Streptophyta</taxon>
        <taxon>Embryophyta</taxon>
        <taxon>Tracheophyta</taxon>
        <taxon>Spermatophyta</taxon>
        <taxon>Magnoliopsida</taxon>
        <taxon>eudicotyledons</taxon>
        <taxon>Gunneridae</taxon>
        <taxon>Pentapetalae</taxon>
        <taxon>rosids</taxon>
        <taxon>malvids</taxon>
        <taxon>Sapindales</taxon>
        <taxon>Sapindaceae</taxon>
        <taxon>Hippocastanoideae</taxon>
        <taxon>Acereae</taxon>
        <taxon>Acer</taxon>
    </lineage>
</organism>
<evidence type="ECO:0000313" key="2">
    <source>
        <dbReference type="Proteomes" id="UP000323000"/>
    </source>
</evidence>
<keyword evidence="2" id="KW-1185">Reference proteome</keyword>
<evidence type="ECO:0008006" key="3">
    <source>
        <dbReference type="Google" id="ProtNLM"/>
    </source>
</evidence>
<dbReference type="PANTHER" id="PTHR15503">
    <property type="entry name" value="LDOC1 RELATED"/>
    <property type="match status" value="1"/>
</dbReference>
<reference evidence="2" key="1">
    <citation type="journal article" date="2019" name="Gigascience">
        <title>De novo genome assembly of the endangered Acer yangbiense, a plant species with extremely small populations endemic to Yunnan Province, China.</title>
        <authorList>
            <person name="Yang J."/>
            <person name="Wariss H.M."/>
            <person name="Tao L."/>
            <person name="Zhang R."/>
            <person name="Yun Q."/>
            <person name="Hollingsworth P."/>
            <person name="Dao Z."/>
            <person name="Luo G."/>
            <person name="Guo H."/>
            <person name="Ma Y."/>
            <person name="Sun W."/>
        </authorList>
    </citation>
    <scope>NUCLEOTIDE SEQUENCE [LARGE SCALE GENOMIC DNA]</scope>
    <source>
        <strain evidence="2">cv. Malutang</strain>
    </source>
</reference>
<dbReference type="Proteomes" id="UP000323000">
    <property type="component" value="Chromosome 11"/>
</dbReference>
<dbReference type="InterPro" id="IPR032567">
    <property type="entry name" value="RTL1-rel"/>
</dbReference>
<gene>
    <name evidence="1" type="ORF">EZV62_024086</name>
</gene>
<comment type="caution">
    <text evidence="1">The sequence shown here is derived from an EMBL/GenBank/DDBJ whole genome shotgun (WGS) entry which is preliminary data.</text>
</comment>
<dbReference type="EMBL" id="VAHF01000011">
    <property type="protein sequence ID" value="TXG51562.1"/>
    <property type="molecule type" value="Genomic_DNA"/>
</dbReference>
<name>A0A5C7H552_9ROSI</name>
<dbReference type="AlphaFoldDB" id="A0A5C7H552"/>
<dbReference type="OrthoDB" id="2431547at2759"/>
<dbReference type="InterPro" id="IPR043502">
    <property type="entry name" value="DNA/RNA_pol_sf"/>
</dbReference>
<dbReference type="Gene3D" id="3.10.10.10">
    <property type="entry name" value="HIV Type 1 Reverse Transcriptase, subunit A, domain 1"/>
    <property type="match status" value="1"/>
</dbReference>
<sequence length="173" mass="19441">MAHCELVELKKLLDELLRAGMLQPFKALYGAPVLFQKKQDGSLRMCVDYRALKKVVIKNKYLVPNVADLFYRLSKALYFINNKYLVPNVADLFYRFYAGLSAGHAFGAAMNTAYFESLSIKERVRKMACSLALPNSVSVCNNQTVWLSVVGILGNAKKRTVMCDCQEKGWLAG</sequence>
<dbReference type="PANTHER" id="PTHR15503:SF45">
    <property type="entry name" value="RNA-DIRECTED DNA POLYMERASE HOMOLOG"/>
    <property type="match status" value="1"/>
</dbReference>
<dbReference type="SUPFAM" id="SSF56672">
    <property type="entry name" value="DNA/RNA polymerases"/>
    <property type="match status" value="1"/>
</dbReference>
<protein>
    <recommendedName>
        <fullName evidence="3">Reverse transcriptase domain-containing protein</fullName>
    </recommendedName>
</protein>
<accession>A0A5C7H552</accession>
<proteinExistence type="predicted"/>